<dbReference type="Gene3D" id="3.20.20.370">
    <property type="entry name" value="Glycoside hydrolase/deacetylase"/>
    <property type="match status" value="1"/>
</dbReference>
<keyword evidence="2" id="KW-1185">Reference proteome</keyword>
<evidence type="ECO:0000313" key="1">
    <source>
        <dbReference type="EMBL" id="MCX2719710.1"/>
    </source>
</evidence>
<organism evidence="1 2">
    <name type="scientific">Lentiprolixibacter aurantiacus</name>
    <dbReference type="NCBI Taxonomy" id="2993939"/>
    <lineage>
        <taxon>Bacteria</taxon>
        <taxon>Pseudomonadati</taxon>
        <taxon>Bacteroidota</taxon>
        <taxon>Flavobacteriia</taxon>
        <taxon>Flavobacteriales</taxon>
        <taxon>Flavobacteriaceae</taxon>
        <taxon>Lentiprolixibacter</taxon>
    </lineage>
</organism>
<proteinExistence type="predicted"/>
<dbReference type="EC" id="3.5.2.9" evidence="1"/>
<dbReference type="GO" id="GO:0017168">
    <property type="term" value="F:5-oxoprolinase (ATP-hydrolyzing) activity"/>
    <property type="evidence" value="ECO:0007669"/>
    <property type="project" value="UniProtKB-EC"/>
</dbReference>
<dbReference type="SUPFAM" id="SSF88713">
    <property type="entry name" value="Glycoside hydrolase/deacetylase"/>
    <property type="match status" value="1"/>
</dbReference>
<gene>
    <name evidence="1" type="primary">pxpA</name>
    <name evidence="1" type="ORF">OO016_08850</name>
</gene>
<dbReference type="RefSeq" id="WP_266012588.1">
    <property type="nucleotide sequence ID" value="NZ_JAPFQP010000002.1"/>
</dbReference>
<dbReference type="Pfam" id="PF03746">
    <property type="entry name" value="LamB_YcsF"/>
    <property type="match status" value="1"/>
</dbReference>
<protein>
    <submittedName>
        <fullName evidence="1">5-oxoprolinase subunit PxpA</fullName>
        <ecNumber evidence="1">3.5.2.9</ecNumber>
    </submittedName>
</protein>
<comment type="caution">
    <text evidence="1">The sequence shown here is derived from an EMBL/GenBank/DDBJ whole genome shotgun (WGS) entry which is preliminary data.</text>
</comment>
<dbReference type="GO" id="GO:0005975">
    <property type="term" value="P:carbohydrate metabolic process"/>
    <property type="evidence" value="ECO:0007669"/>
    <property type="project" value="InterPro"/>
</dbReference>
<dbReference type="NCBIfam" id="NF003814">
    <property type="entry name" value="PRK05406.1-3"/>
    <property type="match status" value="1"/>
</dbReference>
<dbReference type="PANTHER" id="PTHR30292">
    <property type="entry name" value="UNCHARACTERIZED PROTEIN YBGL-RELATED"/>
    <property type="match status" value="1"/>
</dbReference>
<dbReference type="InterPro" id="IPR005501">
    <property type="entry name" value="LamB/YcsF/PxpA-like"/>
</dbReference>
<dbReference type="NCBIfam" id="NF003816">
    <property type="entry name" value="PRK05406.1-5"/>
    <property type="match status" value="1"/>
</dbReference>
<dbReference type="Proteomes" id="UP001207116">
    <property type="component" value="Unassembled WGS sequence"/>
</dbReference>
<keyword evidence="1" id="KW-0378">Hydrolase</keyword>
<evidence type="ECO:0000313" key="2">
    <source>
        <dbReference type="Proteomes" id="UP001207116"/>
    </source>
</evidence>
<dbReference type="EMBL" id="JAPFQP010000002">
    <property type="protein sequence ID" value="MCX2719710.1"/>
    <property type="molecule type" value="Genomic_DNA"/>
</dbReference>
<dbReference type="InterPro" id="IPR011330">
    <property type="entry name" value="Glyco_hydro/deAcase_b/a-brl"/>
</dbReference>
<dbReference type="CDD" id="cd10801">
    <property type="entry name" value="LamB_YcsF_like_1"/>
    <property type="match status" value="1"/>
</dbReference>
<dbReference type="PANTHER" id="PTHR30292:SF0">
    <property type="entry name" value="5-OXOPROLINASE SUBUNIT A"/>
    <property type="match status" value="1"/>
</dbReference>
<dbReference type="AlphaFoldDB" id="A0AAE3MKW9"/>
<accession>A0AAE3MKW9</accession>
<reference evidence="1" key="1">
    <citation type="submission" date="2022-11" db="EMBL/GenBank/DDBJ databases">
        <title>The characterization of three novel Bacteroidetes species and genomic analysis of their roles in tidal elemental geochemical cycles.</title>
        <authorList>
            <person name="Ma K.-J."/>
        </authorList>
    </citation>
    <scope>NUCLEOTIDE SEQUENCE</scope>
    <source>
        <strain evidence="1">M415</strain>
    </source>
</reference>
<name>A0AAE3MKW9_9FLAO</name>
<sequence>MKQIDLNCDVGEGVGNENELLPLISSCSIACGGHAGDVQTMEEVIGIAMRHKVKIGAHPSYPDRENFGRKSVKMSRNAFIESIRAQLNSFCEILEKQKASLNHIKPHGALYNDLANDPVLSKVFLDAVSPFKSGVKLYVPFGSVIAEEAQKQEWELVYEAFGDRNYNNDLSLVSRNEPNALILDPEKVMGHILNIIDTGKVKTISGDIQPIRAETFCLHGDTPYVLQILMYLSRELPKRAVQVK</sequence>